<dbReference type="Proteomes" id="UP000054270">
    <property type="component" value="Unassembled WGS sequence"/>
</dbReference>
<evidence type="ECO:0000313" key="2">
    <source>
        <dbReference type="EMBL" id="KJA17124.1"/>
    </source>
</evidence>
<organism evidence="2 3">
    <name type="scientific">Hypholoma sublateritium (strain FD-334 SS-4)</name>
    <dbReference type="NCBI Taxonomy" id="945553"/>
    <lineage>
        <taxon>Eukaryota</taxon>
        <taxon>Fungi</taxon>
        <taxon>Dikarya</taxon>
        <taxon>Basidiomycota</taxon>
        <taxon>Agaricomycotina</taxon>
        <taxon>Agaricomycetes</taxon>
        <taxon>Agaricomycetidae</taxon>
        <taxon>Agaricales</taxon>
        <taxon>Agaricineae</taxon>
        <taxon>Strophariaceae</taxon>
        <taxon>Hypholoma</taxon>
    </lineage>
</organism>
<name>A0A0D2NDI0_HYPSF</name>
<gene>
    <name evidence="2" type="ORF">HYPSUDRAFT_1044687</name>
</gene>
<proteinExistence type="predicted"/>
<dbReference type="AlphaFoldDB" id="A0A0D2NDI0"/>
<keyword evidence="3" id="KW-1185">Reference proteome</keyword>
<accession>A0A0D2NDI0</accession>
<reference evidence="3" key="1">
    <citation type="submission" date="2014-04" db="EMBL/GenBank/DDBJ databases">
        <title>Evolutionary Origins and Diversification of the Mycorrhizal Mutualists.</title>
        <authorList>
            <consortium name="DOE Joint Genome Institute"/>
            <consortium name="Mycorrhizal Genomics Consortium"/>
            <person name="Kohler A."/>
            <person name="Kuo A."/>
            <person name="Nagy L.G."/>
            <person name="Floudas D."/>
            <person name="Copeland A."/>
            <person name="Barry K.W."/>
            <person name="Cichocki N."/>
            <person name="Veneault-Fourrey C."/>
            <person name="LaButti K."/>
            <person name="Lindquist E.A."/>
            <person name="Lipzen A."/>
            <person name="Lundell T."/>
            <person name="Morin E."/>
            <person name="Murat C."/>
            <person name="Riley R."/>
            <person name="Ohm R."/>
            <person name="Sun H."/>
            <person name="Tunlid A."/>
            <person name="Henrissat B."/>
            <person name="Grigoriev I.V."/>
            <person name="Hibbett D.S."/>
            <person name="Martin F."/>
        </authorList>
    </citation>
    <scope>NUCLEOTIDE SEQUENCE [LARGE SCALE GENOMIC DNA]</scope>
    <source>
        <strain evidence="3">FD-334 SS-4</strain>
    </source>
</reference>
<feature type="region of interest" description="Disordered" evidence="1">
    <location>
        <begin position="90"/>
        <end position="113"/>
    </location>
</feature>
<feature type="compositionally biased region" description="Basic and acidic residues" evidence="1">
    <location>
        <begin position="98"/>
        <end position="108"/>
    </location>
</feature>
<evidence type="ECO:0000313" key="3">
    <source>
        <dbReference type="Proteomes" id="UP000054270"/>
    </source>
</evidence>
<sequence>MVLLAAACTSYASRKAAKRFEWVASPPTTSQLMRTREICGACTKTVPRIPGSIHLMRRTYETFRKRDSARIERHMRRREEYQGMYRMVRTSLPENEETATREPVDAAHQRRQSTPMPSPVFFFANSTFRTTLFPVSPLTSSMTPEYISAHTYSTRPPILPDLLRFLRQLLRKQQVARTA</sequence>
<protein>
    <submittedName>
        <fullName evidence="2">Uncharacterized protein</fullName>
    </submittedName>
</protein>
<evidence type="ECO:0000256" key="1">
    <source>
        <dbReference type="SAM" id="MobiDB-lite"/>
    </source>
</evidence>
<dbReference type="EMBL" id="KN817609">
    <property type="protein sequence ID" value="KJA17124.1"/>
    <property type="molecule type" value="Genomic_DNA"/>
</dbReference>